<evidence type="ECO:0000313" key="2">
    <source>
        <dbReference type="EMBL" id="KCZ96792.1"/>
    </source>
</evidence>
<evidence type="ECO:0000313" key="3">
    <source>
        <dbReference type="Proteomes" id="UP000027100"/>
    </source>
</evidence>
<dbReference type="EMBL" id="ARYM01000033">
    <property type="protein sequence ID" value="KCZ96792.1"/>
    <property type="molecule type" value="Genomic_DNA"/>
</dbReference>
<proteinExistence type="predicted"/>
<comment type="caution">
    <text evidence="2">The sequence shown here is derived from an EMBL/GenBank/DDBJ whole genome shotgun (WGS) entry which is preliminary data.</text>
</comment>
<dbReference type="Proteomes" id="UP000027100">
    <property type="component" value="Unassembled WGS sequence"/>
</dbReference>
<dbReference type="PATRIC" id="fig|1280954.3.peg.3647"/>
<keyword evidence="1" id="KW-0472">Membrane</keyword>
<evidence type="ECO:0000256" key="1">
    <source>
        <dbReference type="SAM" id="Phobius"/>
    </source>
</evidence>
<protein>
    <submittedName>
        <fullName evidence="2">Uncharacterized protein</fullName>
    </submittedName>
</protein>
<accession>A0A062VFN1</accession>
<gene>
    <name evidence="2" type="ORF">HPO_18113</name>
</gene>
<reference evidence="2 3" key="1">
    <citation type="journal article" date="2014" name="Antonie Van Leeuwenhoek">
        <title>Hyphomonas beringensis sp. nov. and Hyphomonas chukchiensis sp. nov., isolated from surface seawater of the Bering Sea and Chukchi Sea.</title>
        <authorList>
            <person name="Li C."/>
            <person name="Lai Q."/>
            <person name="Li G."/>
            <person name="Dong C."/>
            <person name="Wang J."/>
            <person name="Liao Y."/>
            <person name="Shao Z."/>
        </authorList>
    </citation>
    <scope>NUCLEOTIDE SEQUENCE [LARGE SCALE GENOMIC DNA]</scope>
    <source>
        <strain evidence="2 3">PS728</strain>
    </source>
</reference>
<name>A0A062VFN1_9PROT</name>
<sequence>MLLTLRFWINLAIGAGLSGSVFVIYMFFSRGMCRAALEFAPACTLESRWQAFLLNWESALFFLPIALCIGAIVGMRVAGRKGGETKT</sequence>
<keyword evidence="1" id="KW-1133">Transmembrane helix</keyword>
<organism evidence="2 3">
    <name type="scientific">Hyphomonas polymorpha PS728</name>
    <dbReference type="NCBI Taxonomy" id="1280954"/>
    <lineage>
        <taxon>Bacteria</taxon>
        <taxon>Pseudomonadati</taxon>
        <taxon>Pseudomonadota</taxon>
        <taxon>Alphaproteobacteria</taxon>
        <taxon>Hyphomonadales</taxon>
        <taxon>Hyphomonadaceae</taxon>
        <taxon>Hyphomonas</taxon>
    </lineage>
</organism>
<feature type="transmembrane region" description="Helical" evidence="1">
    <location>
        <begin position="7"/>
        <end position="28"/>
    </location>
</feature>
<dbReference type="RefSeq" id="WP_035602133.1">
    <property type="nucleotide sequence ID" value="NZ_ARYM01000033.1"/>
</dbReference>
<dbReference type="AlphaFoldDB" id="A0A062VFN1"/>
<keyword evidence="1" id="KW-0812">Transmembrane</keyword>
<feature type="transmembrane region" description="Helical" evidence="1">
    <location>
        <begin position="59"/>
        <end position="78"/>
    </location>
</feature>
<keyword evidence="3" id="KW-1185">Reference proteome</keyword>
<dbReference type="STRING" id="1280954.HPO_18113"/>